<protein>
    <submittedName>
        <fullName evidence="3">SDR family NAD(P)-dependent oxidoreductase</fullName>
        <ecNumber evidence="3">1.1.1.-</ecNumber>
    </submittedName>
</protein>
<evidence type="ECO:0000256" key="2">
    <source>
        <dbReference type="RuleBase" id="RU000363"/>
    </source>
</evidence>
<proteinExistence type="inferred from homology"/>
<comment type="similarity">
    <text evidence="1 2">Belongs to the short-chain dehydrogenases/reductases (SDR) family.</text>
</comment>
<dbReference type="GO" id="GO:0016491">
    <property type="term" value="F:oxidoreductase activity"/>
    <property type="evidence" value="ECO:0007669"/>
    <property type="project" value="UniProtKB-KW"/>
</dbReference>
<dbReference type="PRINTS" id="PR00080">
    <property type="entry name" value="SDRFAMILY"/>
</dbReference>
<accession>A0ABW2UTW9</accession>
<dbReference type="PANTHER" id="PTHR42879">
    <property type="entry name" value="3-OXOACYL-(ACYL-CARRIER-PROTEIN) REDUCTASE"/>
    <property type="match status" value="1"/>
</dbReference>
<dbReference type="EMBL" id="JBHTGR010000022">
    <property type="protein sequence ID" value="MFC7747357.1"/>
    <property type="molecule type" value="Genomic_DNA"/>
</dbReference>
<dbReference type="Gene3D" id="3.40.50.720">
    <property type="entry name" value="NAD(P)-binding Rossmann-like Domain"/>
    <property type="match status" value="1"/>
</dbReference>
<evidence type="ECO:0000313" key="4">
    <source>
        <dbReference type="Proteomes" id="UP001596620"/>
    </source>
</evidence>
<dbReference type="CDD" id="cd05233">
    <property type="entry name" value="SDR_c"/>
    <property type="match status" value="1"/>
</dbReference>
<dbReference type="Proteomes" id="UP001596620">
    <property type="component" value="Unassembled WGS sequence"/>
</dbReference>
<dbReference type="Pfam" id="PF00106">
    <property type="entry name" value="adh_short"/>
    <property type="match status" value="1"/>
</dbReference>
<dbReference type="EC" id="1.1.1.-" evidence="3"/>
<dbReference type="SUPFAM" id="SSF51735">
    <property type="entry name" value="NAD(P)-binding Rossmann-fold domains"/>
    <property type="match status" value="1"/>
</dbReference>
<evidence type="ECO:0000313" key="3">
    <source>
        <dbReference type="EMBL" id="MFC7747357.1"/>
    </source>
</evidence>
<dbReference type="PRINTS" id="PR00081">
    <property type="entry name" value="GDHRDH"/>
</dbReference>
<sequence length="228" mass="24189">MAKLTGKTALVTGAGSGLGRAIAITFAREDATVILNGRREQKLQEVADEIGNDKTIVAPADVTDAAQIQDLVNQIEKTTDGKLDILVNNAGGVNAMGSIEDMTLDQWHSMFDLNLTSQFLTTKAFLPMLRQSNNGKLISVTSGMVNFFMKGMGAYSASKAAVEGLMKTVAEEEKENGIQVNLFDPLNATSEGNPQGKYDPMDLVSGLPDLAASSAIVEHGEVVKPDVS</sequence>
<reference evidence="4" key="1">
    <citation type="journal article" date="2019" name="Int. J. Syst. Evol. Microbiol.">
        <title>The Global Catalogue of Microorganisms (GCM) 10K type strain sequencing project: providing services to taxonomists for standard genome sequencing and annotation.</title>
        <authorList>
            <consortium name="The Broad Institute Genomics Platform"/>
            <consortium name="The Broad Institute Genome Sequencing Center for Infectious Disease"/>
            <person name="Wu L."/>
            <person name="Ma J."/>
        </authorList>
    </citation>
    <scope>NUCLEOTIDE SEQUENCE [LARGE SCALE GENOMIC DNA]</scope>
    <source>
        <strain evidence="4">JCM 30234</strain>
    </source>
</reference>
<comment type="caution">
    <text evidence="3">The sequence shown here is derived from an EMBL/GenBank/DDBJ whole genome shotgun (WGS) entry which is preliminary data.</text>
</comment>
<dbReference type="InterPro" id="IPR002347">
    <property type="entry name" value="SDR_fam"/>
</dbReference>
<gene>
    <name evidence="3" type="ORF">ACFQU8_08935</name>
</gene>
<dbReference type="InterPro" id="IPR050259">
    <property type="entry name" value="SDR"/>
</dbReference>
<name>A0ABW2UTW9_9BACI</name>
<keyword evidence="4" id="KW-1185">Reference proteome</keyword>
<dbReference type="PROSITE" id="PS00061">
    <property type="entry name" value="ADH_SHORT"/>
    <property type="match status" value="1"/>
</dbReference>
<organism evidence="3 4">
    <name type="scientific">Lentibacillus kimchii</name>
    <dbReference type="NCBI Taxonomy" id="1542911"/>
    <lineage>
        <taxon>Bacteria</taxon>
        <taxon>Bacillati</taxon>
        <taxon>Bacillota</taxon>
        <taxon>Bacilli</taxon>
        <taxon>Bacillales</taxon>
        <taxon>Bacillaceae</taxon>
        <taxon>Lentibacillus</taxon>
    </lineage>
</organism>
<keyword evidence="3" id="KW-0560">Oxidoreductase</keyword>
<dbReference type="PANTHER" id="PTHR42879:SF2">
    <property type="entry name" value="3-OXOACYL-[ACYL-CARRIER-PROTEIN] REDUCTASE FABG"/>
    <property type="match status" value="1"/>
</dbReference>
<evidence type="ECO:0000256" key="1">
    <source>
        <dbReference type="ARBA" id="ARBA00006484"/>
    </source>
</evidence>
<dbReference type="InterPro" id="IPR020904">
    <property type="entry name" value="Sc_DH/Rdtase_CS"/>
</dbReference>
<dbReference type="InterPro" id="IPR036291">
    <property type="entry name" value="NAD(P)-bd_dom_sf"/>
</dbReference>
<dbReference type="RefSeq" id="WP_382358904.1">
    <property type="nucleotide sequence ID" value="NZ_JBHTGR010000022.1"/>
</dbReference>